<gene>
    <name evidence="1" type="ORF">R1CP_40230</name>
</gene>
<name>A0A1B1KJ31_RHOOP</name>
<evidence type="ECO:0000313" key="1">
    <source>
        <dbReference type="EMBL" id="ANS32626.1"/>
    </source>
</evidence>
<dbReference type="EMBL" id="CP009113">
    <property type="protein sequence ID" value="ANS32626.1"/>
    <property type="molecule type" value="Genomic_DNA"/>
</dbReference>
<protein>
    <submittedName>
        <fullName evidence="1">Uncharacterized protein</fullName>
    </submittedName>
</protein>
<keyword evidence="1" id="KW-0614">Plasmid</keyword>
<accession>A0A1B1KJ31</accession>
<evidence type="ECO:0000313" key="2">
    <source>
        <dbReference type="Proteomes" id="UP000186108"/>
    </source>
</evidence>
<organism evidence="1 2">
    <name type="scientific">Rhodococcus opacus</name>
    <name type="common">Nocardia opaca</name>
    <dbReference type="NCBI Taxonomy" id="37919"/>
    <lineage>
        <taxon>Bacteria</taxon>
        <taxon>Bacillati</taxon>
        <taxon>Actinomycetota</taxon>
        <taxon>Actinomycetes</taxon>
        <taxon>Mycobacteriales</taxon>
        <taxon>Nocardiaceae</taxon>
        <taxon>Rhodococcus</taxon>
    </lineage>
</organism>
<reference evidence="1 2" key="1">
    <citation type="submission" date="2014-07" db="EMBL/GenBank/DDBJ databases">
        <authorList>
            <person name="Zhang J.E."/>
            <person name="Yang H."/>
            <person name="Guo J."/>
            <person name="Deng Z."/>
            <person name="Luo H."/>
            <person name="Luo M."/>
            <person name="Zhao B."/>
        </authorList>
    </citation>
    <scope>NUCLEOTIDE SEQUENCE [LARGE SCALE GENOMIC DNA]</scope>
    <source>
        <strain evidence="1 2">1CP</strain>
        <plasmid evidence="2">Plasmid pr1cp2</plasmid>
    </source>
</reference>
<sequence length="195" mass="21248">MGVTSQKPGDNFRRRPAADTLESLLQLGTGQVGDRPSTVAMWCAWRPYNAPTGFAQWGVVEGGVVLIEHAVEFADGGRVGTVLTKSDPNMLAARRPGVRTQVMDTQFVKVRGKAVRIGTSLIGAKIGGVEVEHEKPKSVVRAGEIDRPWIVGCLLRRHHACVVVVFARWVDPHGPARRPLVRKCLIEIGMRVLAS</sequence>
<dbReference type="AlphaFoldDB" id="A0A1B1KJ31"/>
<geneLocation type="plasmid" evidence="2">
    <name>pr1cp2</name>
</geneLocation>
<proteinExistence type="predicted"/>
<dbReference type="Proteomes" id="UP000186108">
    <property type="component" value="Plasmid pR1CP2"/>
</dbReference>